<evidence type="ECO:0000259" key="12">
    <source>
        <dbReference type="PROSITE" id="PS51194"/>
    </source>
</evidence>
<feature type="domain" description="Helicase C-terminal" evidence="12">
    <location>
        <begin position="433"/>
        <end position="581"/>
    </location>
</feature>
<evidence type="ECO:0000256" key="9">
    <source>
        <dbReference type="RuleBase" id="RU000492"/>
    </source>
</evidence>
<dbReference type="InterPro" id="IPR011545">
    <property type="entry name" value="DEAD/DEAH_box_helicase_dom"/>
</dbReference>
<dbReference type="Pfam" id="PF00270">
    <property type="entry name" value="DEAD"/>
    <property type="match status" value="1"/>
</dbReference>
<evidence type="ECO:0000256" key="7">
    <source>
        <dbReference type="ARBA" id="ARBA00038316"/>
    </source>
</evidence>
<protein>
    <submittedName>
        <fullName evidence="14">ATP-dependent RNA helicase ste13</fullName>
    </submittedName>
</protein>
<comment type="subcellular location">
    <subcellularLocation>
        <location evidence="1">Cytoplasm</location>
        <location evidence="1">P-body</location>
    </subcellularLocation>
</comment>
<feature type="compositionally biased region" description="Basic and acidic residues" evidence="10">
    <location>
        <begin position="119"/>
        <end position="139"/>
    </location>
</feature>
<feature type="domain" description="DEAD-box RNA helicase Q" evidence="13">
    <location>
        <begin position="206"/>
        <end position="234"/>
    </location>
</feature>
<feature type="short sequence motif" description="Q motif" evidence="8">
    <location>
        <begin position="206"/>
        <end position="234"/>
    </location>
</feature>
<organism evidence="14 15">
    <name type="scientific">Astathelohania contejeani</name>
    <dbReference type="NCBI Taxonomy" id="164912"/>
    <lineage>
        <taxon>Eukaryota</taxon>
        <taxon>Fungi</taxon>
        <taxon>Fungi incertae sedis</taxon>
        <taxon>Microsporidia</taxon>
        <taxon>Astathelohaniidae</taxon>
        <taxon>Astathelohania</taxon>
    </lineage>
</organism>
<evidence type="ECO:0000256" key="8">
    <source>
        <dbReference type="PROSITE-ProRule" id="PRU00552"/>
    </source>
</evidence>
<evidence type="ECO:0000256" key="1">
    <source>
        <dbReference type="ARBA" id="ARBA00004201"/>
    </source>
</evidence>
<gene>
    <name evidence="14" type="primary">ste13</name>
    <name evidence="14" type="ORF">TCON_0853</name>
</gene>
<dbReference type="GO" id="GO:0004386">
    <property type="term" value="F:helicase activity"/>
    <property type="evidence" value="ECO:0007669"/>
    <property type="project" value="UniProtKB-KW"/>
</dbReference>
<evidence type="ECO:0000256" key="3">
    <source>
        <dbReference type="ARBA" id="ARBA00022801"/>
    </source>
</evidence>
<dbReference type="SMART" id="SM00490">
    <property type="entry name" value="HELICc"/>
    <property type="match status" value="1"/>
</dbReference>
<evidence type="ECO:0000256" key="6">
    <source>
        <dbReference type="ARBA" id="ARBA00022845"/>
    </source>
</evidence>
<dbReference type="InterPro" id="IPR001650">
    <property type="entry name" value="Helicase_C-like"/>
</dbReference>
<evidence type="ECO:0000256" key="10">
    <source>
        <dbReference type="SAM" id="MobiDB-lite"/>
    </source>
</evidence>
<dbReference type="CDD" id="cd18787">
    <property type="entry name" value="SF2_C_DEAD"/>
    <property type="match status" value="1"/>
</dbReference>
<accession>A0ABQ7I0N5</accession>
<keyword evidence="2 9" id="KW-0547">Nucleotide-binding</keyword>
<dbReference type="InterPro" id="IPR014014">
    <property type="entry name" value="RNA_helicase_DEAD_Q_motif"/>
</dbReference>
<feature type="region of interest" description="Disordered" evidence="10">
    <location>
        <begin position="114"/>
        <end position="149"/>
    </location>
</feature>
<dbReference type="PROSITE" id="PS51194">
    <property type="entry name" value="HELICASE_CTER"/>
    <property type="match status" value="1"/>
</dbReference>
<evidence type="ECO:0000256" key="4">
    <source>
        <dbReference type="ARBA" id="ARBA00022806"/>
    </source>
</evidence>
<dbReference type="Gene3D" id="3.40.50.300">
    <property type="entry name" value="P-loop containing nucleotide triphosphate hydrolases"/>
    <property type="match status" value="2"/>
</dbReference>
<keyword evidence="3 9" id="KW-0378">Hydrolase</keyword>
<dbReference type="SUPFAM" id="SSF52540">
    <property type="entry name" value="P-loop containing nucleoside triphosphate hydrolases"/>
    <property type="match status" value="1"/>
</dbReference>
<dbReference type="EMBL" id="SBIQ01000039">
    <property type="protein sequence ID" value="KAF7683940.1"/>
    <property type="molecule type" value="Genomic_DNA"/>
</dbReference>
<keyword evidence="5 9" id="KW-0067">ATP-binding</keyword>
<evidence type="ECO:0000256" key="2">
    <source>
        <dbReference type="ARBA" id="ARBA00022741"/>
    </source>
</evidence>
<dbReference type="Proteomes" id="UP001516464">
    <property type="component" value="Unassembled WGS sequence"/>
</dbReference>
<dbReference type="Pfam" id="PF00271">
    <property type="entry name" value="Helicase_C"/>
    <property type="match status" value="1"/>
</dbReference>
<keyword evidence="15" id="KW-1185">Reference proteome</keyword>
<dbReference type="SMART" id="SM00487">
    <property type="entry name" value="DEXDc"/>
    <property type="match status" value="1"/>
</dbReference>
<dbReference type="InterPro" id="IPR014001">
    <property type="entry name" value="Helicase_ATP-bd"/>
</dbReference>
<comment type="caution">
    <text evidence="14">The sequence shown here is derived from an EMBL/GenBank/DDBJ whole genome shotgun (WGS) entry which is preliminary data.</text>
</comment>
<evidence type="ECO:0000259" key="11">
    <source>
        <dbReference type="PROSITE" id="PS51192"/>
    </source>
</evidence>
<dbReference type="PROSITE" id="PS51195">
    <property type="entry name" value="Q_MOTIF"/>
    <property type="match status" value="1"/>
</dbReference>
<reference evidence="14 15" key="1">
    <citation type="submission" date="2019-01" db="EMBL/GenBank/DDBJ databases">
        <title>Genomes sequencing and comparative genomics of infectious freshwater microsporidia, Cucumispora dikerogammari and Thelohania contejeani.</title>
        <authorList>
            <person name="Cormier A."/>
            <person name="Giraud I."/>
            <person name="Wattier R."/>
            <person name="Teixeira M."/>
            <person name="Grandjean F."/>
            <person name="Rigaud T."/>
            <person name="Cordaux R."/>
        </authorList>
    </citation>
    <scope>NUCLEOTIDE SEQUENCE [LARGE SCALE GENOMIC DNA]</scope>
    <source>
        <strain evidence="14">T1</strain>
        <tissue evidence="14">Spores</tissue>
    </source>
</reference>
<dbReference type="InterPro" id="IPR027417">
    <property type="entry name" value="P-loop_NTPase"/>
</dbReference>
<evidence type="ECO:0000256" key="5">
    <source>
        <dbReference type="ARBA" id="ARBA00022840"/>
    </source>
</evidence>
<sequence>MDINLTTQSPTKETVIRDIEDKKREYRRKPRYISTQTYDDTMEYKHNDKVIDGNVINSKRLTRNAMPKKYTRSTNYKLKEDTDLTNQKPFDKKFVNSKYKEKISHENKKIYKKTKNYAKTKEENKKEENKKTMENKNQENGKPFSVDEINKFVTNPSNKLEDKEELLKSLFEKLKIAESIYGIDILAPLSKAKEERSEDVRRTEGKTWKSFGLKETIITSIETNGFEYPSPVQVASIPPSLKMRNLVVRAKNGTGKTAAYIIPMLNKIDCVYAKPQSIILVPTRELALQVSRVCQKFGDSLNIQIMPTYGGTNLHEDILRMTNGIHVIVSTPGRVMDLAEKRVLSFDGIKTIILDEADKMLSYEFKKSLEKLLSFLPRNVQIEMYSATFPTSVQSFVERNMPDPIHLNLMKELTLKGVSQFYALVDAKDKLHCLKTLLMKIKLNQCVIFCNNIYNVELLAKKITNLGFPSYFIHSKMDQSERNTVFHNFTEGMCKILVSTDLVTRGIDVPTINCVINFDFPRTTESYLHRIGRSGRFGNIGLAVNLITEDDKVNLIALENQLETEILPVSHENFKEFMKKT</sequence>
<evidence type="ECO:0000313" key="14">
    <source>
        <dbReference type="EMBL" id="KAF7683940.1"/>
    </source>
</evidence>
<evidence type="ECO:0000259" key="13">
    <source>
        <dbReference type="PROSITE" id="PS51195"/>
    </source>
</evidence>
<keyword evidence="4 9" id="KW-0347">Helicase</keyword>
<dbReference type="InterPro" id="IPR000629">
    <property type="entry name" value="RNA-helicase_DEAD-box_CS"/>
</dbReference>
<keyword evidence="6" id="KW-0810">Translation regulation</keyword>
<dbReference type="PANTHER" id="PTHR47960">
    <property type="entry name" value="DEAD-BOX ATP-DEPENDENT RNA HELICASE 50"/>
    <property type="match status" value="1"/>
</dbReference>
<evidence type="ECO:0000313" key="15">
    <source>
        <dbReference type="Proteomes" id="UP001516464"/>
    </source>
</evidence>
<proteinExistence type="inferred from homology"/>
<comment type="similarity">
    <text evidence="7">Belongs to the DEAD box helicase family. DDX6/DHH1 subfamily.</text>
</comment>
<name>A0ABQ7I0N5_9MICR</name>
<feature type="domain" description="Helicase ATP-binding" evidence="11">
    <location>
        <begin position="237"/>
        <end position="407"/>
    </location>
</feature>
<dbReference type="PROSITE" id="PS51192">
    <property type="entry name" value="HELICASE_ATP_BIND_1"/>
    <property type="match status" value="1"/>
</dbReference>
<dbReference type="PROSITE" id="PS00039">
    <property type="entry name" value="DEAD_ATP_HELICASE"/>
    <property type="match status" value="1"/>
</dbReference>